<feature type="compositionally biased region" description="Polar residues" evidence="1">
    <location>
        <begin position="72"/>
        <end position="97"/>
    </location>
</feature>
<comment type="caution">
    <text evidence="2">The sequence shown here is derived from an EMBL/GenBank/DDBJ whole genome shotgun (WGS) entry which is preliminary data.</text>
</comment>
<reference evidence="2" key="2">
    <citation type="journal article" date="2023" name="IMA Fungus">
        <title>Comparative genomic study of the Penicillium genus elucidates a diverse pangenome and 15 lateral gene transfer events.</title>
        <authorList>
            <person name="Petersen C."/>
            <person name="Sorensen T."/>
            <person name="Nielsen M.R."/>
            <person name="Sondergaard T.E."/>
            <person name="Sorensen J.L."/>
            <person name="Fitzpatrick D.A."/>
            <person name="Frisvad J.C."/>
            <person name="Nielsen K.L."/>
        </authorList>
    </citation>
    <scope>NUCLEOTIDE SEQUENCE</scope>
    <source>
        <strain evidence="2">IBT 22155</strain>
    </source>
</reference>
<sequence length="116" mass="12523">MRTPDLSSFEHMSYTSPPQYPLGSRIGCFETGSENNGFDEPPPAPLAPSSTVPPPPLQYRTIKPRLSGHGTVPTTPQENLASLSQPDSTQMPASSLVLNPGARGLNRQVIRNCHRS</sequence>
<reference evidence="2" key="1">
    <citation type="submission" date="2022-11" db="EMBL/GenBank/DDBJ databases">
        <authorList>
            <person name="Petersen C."/>
        </authorList>
    </citation>
    <scope>NUCLEOTIDE SEQUENCE</scope>
    <source>
        <strain evidence="2">IBT 22155</strain>
    </source>
</reference>
<evidence type="ECO:0000313" key="2">
    <source>
        <dbReference type="EMBL" id="KAJ5142493.1"/>
    </source>
</evidence>
<dbReference type="Proteomes" id="UP001149079">
    <property type="component" value="Unassembled WGS sequence"/>
</dbReference>
<dbReference type="RefSeq" id="XP_056524137.1">
    <property type="nucleotide sequence ID" value="XM_056662024.1"/>
</dbReference>
<dbReference type="AlphaFoldDB" id="A0A9W9HB86"/>
<dbReference type="OrthoDB" id="4346780at2759"/>
<gene>
    <name evidence="2" type="ORF">N7515_001280</name>
</gene>
<keyword evidence="3" id="KW-1185">Reference proteome</keyword>
<evidence type="ECO:0000256" key="1">
    <source>
        <dbReference type="SAM" id="MobiDB-lite"/>
    </source>
</evidence>
<feature type="compositionally biased region" description="Pro residues" evidence="1">
    <location>
        <begin position="40"/>
        <end position="57"/>
    </location>
</feature>
<name>A0A9W9HB86_9EURO</name>
<dbReference type="GeneID" id="81401194"/>
<accession>A0A9W9HB86</accession>
<feature type="region of interest" description="Disordered" evidence="1">
    <location>
        <begin position="1"/>
        <end position="99"/>
    </location>
</feature>
<organism evidence="2 3">
    <name type="scientific">Penicillium bovifimosum</name>
    <dbReference type="NCBI Taxonomy" id="126998"/>
    <lineage>
        <taxon>Eukaryota</taxon>
        <taxon>Fungi</taxon>
        <taxon>Dikarya</taxon>
        <taxon>Ascomycota</taxon>
        <taxon>Pezizomycotina</taxon>
        <taxon>Eurotiomycetes</taxon>
        <taxon>Eurotiomycetidae</taxon>
        <taxon>Eurotiales</taxon>
        <taxon>Aspergillaceae</taxon>
        <taxon>Penicillium</taxon>
    </lineage>
</organism>
<evidence type="ECO:0000313" key="3">
    <source>
        <dbReference type="Proteomes" id="UP001149079"/>
    </source>
</evidence>
<dbReference type="EMBL" id="JAPQKL010000002">
    <property type="protein sequence ID" value="KAJ5142493.1"/>
    <property type="molecule type" value="Genomic_DNA"/>
</dbReference>
<protein>
    <submittedName>
        <fullName evidence="2">Uncharacterized protein</fullName>
    </submittedName>
</protein>
<proteinExistence type="predicted"/>